<dbReference type="OrthoDB" id="372421at2759"/>
<organism evidence="1 2">
    <name type="scientific">Protopolystoma xenopodis</name>
    <dbReference type="NCBI Taxonomy" id="117903"/>
    <lineage>
        <taxon>Eukaryota</taxon>
        <taxon>Metazoa</taxon>
        <taxon>Spiralia</taxon>
        <taxon>Lophotrochozoa</taxon>
        <taxon>Platyhelminthes</taxon>
        <taxon>Monogenea</taxon>
        <taxon>Polyopisthocotylea</taxon>
        <taxon>Polystomatidea</taxon>
        <taxon>Polystomatidae</taxon>
        <taxon>Protopolystoma</taxon>
    </lineage>
</organism>
<name>A0A3S5A5H5_9PLAT</name>
<protein>
    <submittedName>
        <fullName evidence="1">Uncharacterized protein</fullName>
    </submittedName>
</protein>
<gene>
    <name evidence="1" type="ORF">PXEA_LOCUS21622</name>
</gene>
<reference evidence="1" key="1">
    <citation type="submission" date="2018-11" db="EMBL/GenBank/DDBJ databases">
        <authorList>
            <consortium name="Pathogen Informatics"/>
        </authorList>
    </citation>
    <scope>NUCLEOTIDE SEQUENCE</scope>
</reference>
<dbReference type="Proteomes" id="UP000784294">
    <property type="component" value="Unassembled WGS sequence"/>
</dbReference>
<sequence>MLAANRAVAEFLARRLPNLAFLRRHPAPSGKQLNDAKKLIAASGLNLIVETAGTIQVS</sequence>
<comment type="caution">
    <text evidence="1">The sequence shown here is derived from an EMBL/GenBank/DDBJ whole genome shotgun (WGS) entry which is preliminary data.</text>
</comment>
<dbReference type="EMBL" id="CAAALY010093005">
    <property type="protein sequence ID" value="VEL28182.1"/>
    <property type="molecule type" value="Genomic_DNA"/>
</dbReference>
<keyword evidence="2" id="KW-1185">Reference proteome</keyword>
<dbReference type="AlphaFoldDB" id="A0A3S5A5H5"/>
<dbReference type="InterPro" id="IPR012340">
    <property type="entry name" value="NA-bd_OB-fold"/>
</dbReference>
<evidence type="ECO:0000313" key="1">
    <source>
        <dbReference type="EMBL" id="VEL28182.1"/>
    </source>
</evidence>
<proteinExistence type="predicted"/>
<dbReference type="SUPFAM" id="SSF50249">
    <property type="entry name" value="Nucleic acid-binding proteins"/>
    <property type="match status" value="1"/>
</dbReference>
<accession>A0A3S5A5H5</accession>
<evidence type="ECO:0000313" key="2">
    <source>
        <dbReference type="Proteomes" id="UP000784294"/>
    </source>
</evidence>